<dbReference type="Gene3D" id="3.30.2320.80">
    <property type="match status" value="1"/>
</dbReference>
<organism evidence="2 3">
    <name type="scientific">Helicobacter heilmannii</name>
    <dbReference type="NCBI Taxonomy" id="35817"/>
    <lineage>
        <taxon>Bacteria</taxon>
        <taxon>Pseudomonadati</taxon>
        <taxon>Campylobacterota</taxon>
        <taxon>Epsilonproteobacteria</taxon>
        <taxon>Campylobacterales</taxon>
        <taxon>Helicobacteraceae</taxon>
        <taxon>Helicobacter</taxon>
    </lineage>
</organism>
<evidence type="ECO:0000313" key="2">
    <source>
        <dbReference type="EMBL" id="CRI34405.1"/>
    </source>
</evidence>
<keyword evidence="1" id="KW-0862">Zinc</keyword>
<evidence type="ECO:0000313" key="3">
    <source>
        <dbReference type="Proteomes" id="UP000046090"/>
    </source>
</evidence>
<dbReference type="AlphaFoldDB" id="A0A0K2YBQ5"/>
<sequence length="115" mass="12953">MHEYSVVSSLMDLCEAHAKKHNATKIEKVVVGIGEHCGMDKQLFMSAFETFKEELDICKEAVLEIVDEKVELECLECKQTYTPPNLEYGVCGHCGSQKVRLSKGIQMQLLSLEMV</sequence>
<dbReference type="GeneID" id="76196964"/>
<dbReference type="Pfam" id="PF01155">
    <property type="entry name" value="HypA"/>
    <property type="match status" value="1"/>
</dbReference>
<reference evidence="3" key="1">
    <citation type="submission" date="2014-12" db="EMBL/GenBank/DDBJ databases">
        <authorList>
            <person name="Smet A."/>
        </authorList>
    </citation>
    <scope>NUCLEOTIDE SEQUENCE [LARGE SCALE GENOMIC DNA]</scope>
</reference>
<feature type="binding site" evidence="1">
    <location>
        <position position="74"/>
    </location>
    <ligand>
        <name>Zn(2+)</name>
        <dbReference type="ChEBI" id="CHEBI:29105"/>
    </ligand>
</feature>
<dbReference type="NCBIfam" id="NF001839">
    <property type="entry name" value="PRK00564.1"/>
    <property type="match status" value="1"/>
</dbReference>
<dbReference type="RefSeq" id="WP_053825492.1">
    <property type="nucleotide sequence ID" value="NZ_AP026684.1"/>
</dbReference>
<dbReference type="EMBL" id="CDMK01000001">
    <property type="protein sequence ID" value="CRI34405.1"/>
    <property type="molecule type" value="Genomic_DNA"/>
</dbReference>
<dbReference type="PIRSF" id="PIRSF004761">
    <property type="entry name" value="Hydrgn_mat_HypA"/>
    <property type="match status" value="1"/>
</dbReference>
<proteinExistence type="inferred from homology"/>
<dbReference type="HAMAP" id="MF_00213">
    <property type="entry name" value="HypA_HybF"/>
    <property type="match status" value="1"/>
</dbReference>
<comment type="function">
    <text evidence="1">Involved in the maturation of [NiFe] hydrogenases. Required for nickel insertion into the metal center of the hydrogenase.</text>
</comment>
<dbReference type="PANTHER" id="PTHR34535:SF3">
    <property type="entry name" value="HYDROGENASE MATURATION FACTOR HYPA"/>
    <property type="match status" value="1"/>
</dbReference>
<keyword evidence="1" id="KW-0533">Nickel</keyword>
<dbReference type="GO" id="GO:0016151">
    <property type="term" value="F:nickel cation binding"/>
    <property type="evidence" value="ECO:0007669"/>
    <property type="project" value="UniProtKB-UniRule"/>
</dbReference>
<dbReference type="GO" id="GO:0008270">
    <property type="term" value="F:zinc ion binding"/>
    <property type="evidence" value="ECO:0007669"/>
    <property type="project" value="UniProtKB-UniRule"/>
</dbReference>
<dbReference type="Proteomes" id="UP000046090">
    <property type="component" value="Unassembled WGS sequence"/>
</dbReference>
<protein>
    <recommendedName>
        <fullName evidence="1">Hydrogenase maturation factor HypA</fullName>
    </recommendedName>
</protein>
<keyword evidence="3" id="KW-1185">Reference proteome</keyword>
<dbReference type="InterPro" id="IPR000688">
    <property type="entry name" value="HypA/HybF"/>
</dbReference>
<gene>
    <name evidence="1" type="primary">hypA</name>
    <name evidence="2" type="ORF">HHE01_12510</name>
</gene>
<evidence type="ECO:0000256" key="1">
    <source>
        <dbReference type="HAMAP-Rule" id="MF_00213"/>
    </source>
</evidence>
<keyword evidence="1" id="KW-0479">Metal-binding</keyword>
<feature type="binding site" evidence="1">
    <location>
        <position position="2"/>
    </location>
    <ligand>
        <name>Ni(2+)</name>
        <dbReference type="ChEBI" id="CHEBI:49786"/>
    </ligand>
</feature>
<accession>A0A0K2YBQ5</accession>
<feature type="binding site" evidence="1">
    <location>
        <position position="91"/>
    </location>
    <ligand>
        <name>Zn(2+)</name>
        <dbReference type="ChEBI" id="CHEBI:29105"/>
    </ligand>
</feature>
<feature type="binding site" evidence="1">
    <location>
        <position position="77"/>
    </location>
    <ligand>
        <name>Zn(2+)</name>
        <dbReference type="ChEBI" id="CHEBI:29105"/>
    </ligand>
</feature>
<dbReference type="PANTHER" id="PTHR34535">
    <property type="entry name" value="HYDROGENASE MATURATION FACTOR HYPA"/>
    <property type="match status" value="1"/>
</dbReference>
<feature type="binding site" evidence="1">
    <location>
        <position position="94"/>
    </location>
    <ligand>
        <name>Zn(2+)</name>
        <dbReference type="ChEBI" id="CHEBI:29105"/>
    </ligand>
</feature>
<dbReference type="NCBIfam" id="TIGR00100">
    <property type="entry name" value="hypA"/>
    <property type="match status" value="1"/>
</dbReference>
<dbReference type="GO" id="GO:0051604">
    <property type="term" value="P:protein maturation"/>
    <property type="evidence" value="ECO:0007669"/>
    <property type="project" value="InterPro"/>
</dbReference>
<comment type="similarity">
    <text evidence="1">Belongs to the HypA/HybF family.</text>
</comment>
<name>A0A0K2YBQ5_HELHE</name>